<dbReference type="PANTHER" id="PTHR30535:SF34">
    <property type="entry name" value="MOLYBDATE-BINDING PROTEIN MOLA"/>
    <property type="match status" value="1"/>
</dbReference>
<organism evidence="5 6">
    <name type="scientific">Blautia celeris</name>
    <dbReference type="NCBI Taxonomy" id="2763026"/>
    <lineage>
        <taxon>Bacteria</taxon>
        <taxon>Bacillati</taxon>
        <taxon>Bacillota</taxon>
        <taxon>Clostridia</taxon>
        <taxon>Lachnospirales</taxon>
        <taxon>Lachnospiraceae</taxon>
        <taxon>Blautia</taxon>
    </lineage>
</organism>
<dbReference type="Gene3D" id="3.40.50.1980">
    <property type="entry name" value="Nitrogenase molybdenum iron protein domain"/>
    <property type="match status" value="2"/>
</dbReference>
<keyword evidence="3" id="KW-0732">Signal</keyword>
<evidence type="ECO:0000259" key="4">
    <source>
        <dbReference type="PROSITE" id="PS50983"/>
    </source>
</evidence>
<dbReference type="EMBL" id="JACOOU010000001">
    <property type="protein sequence ID" value="MBC5671077.1"/>
    <property type="molecule type" value="Genomic_DNA"/>
</dbReference>
<feature type="compositionally biased region" description="Basic and acidic residues" evidence="2">
    <location>
        <begin position="42"/>
        <end position="67"/>
    </location>
</feature>
<evidence type="ECO:0000256" key="3">
    <source>
        <dbReference type="SAM" id="SignalP"/>
    </source>
</evidence>
<dbReference type="Proteomes" id="UP000654573">
    <property type="component" value="Unassembled WGS sequence"/>
</dbReference>
<comment type="similarity">
    <text evidence="1">Belongs to the bacterial solute-binding protein 8 family.</text>
</comment>
<name>A0ABR7F791_9FIRM</name>
<feature type="chain" id="PRO_5046383187" evidence="3">
    <location>
        <begin position="24"/>
        <end position="389"/>
    </location>
</feature>
<proteinExistence type="inferred from homology"/>
<dbReference type="Pfam" id="PF01497">
    <property type="entry name" value="Peripla_BP_2"/>
    <property type="match status" value="1"/>
</dbReference>
<dbReference type="PROSITE" id="PS51257">
    <property type="entry name" value="PROKAR_LIPOPROTEIN"/>
    <property type="match status" value="1"/>
</dbReference>
<feature type="region of interest" description="Disordered" evidence="2">
    <location>
        <begin position="22"/>
        <end position="67"/>
    </location>
</feature>
<keyword evidence="6" id="KW-1185">Reference proteome</keyword>
<dbReference type="PANTHER" id="PTHR30535">
    <property type="entry name" value="VITAMIN B12-BINDING PROTEIN"/>
    <property type="match status" value="1"/>
</dbReference>
<comment type="caution">
    <text evidence="5">The sequence shown here is derived from an EMBL/GenBank/DDBJ whole genome shotgun (WGS) entry which is preliminary data.</text>
</comment>
<sequence length="389" mass="43257">MKWKKVLISALMLSVIMTGCGGAKGSQEASKTESGAAAEDESSTKDSDTAKQEPEEKQTRTVKDSAGREVEIPAEVESIVCLNVSTLRYTCYMQAQDLVIGVEDYEQEKSISRPYNYVNYDLFADIPVIGNNGEHYLESIIETDPDVIMMSAYDDADVDGIQSKTGIPVVLVPGSDEMMDEGAYETFRIMGEVYGKEERAEELTKYMDTVKKDLESRTKDVKEEDKPSVYVGGVSYKGAHGFEGTEAGYGPFKAINAKNMADETGQKGPFNVDLEQVLAWNPDVLFVDFNGLDLIKEHYSSNPEYYSQLKAVEEGKVYSQISFRSSASNLETALADTYYAASVLYPEQFSDIDPAKKADEIFNTLLGTDFYETLKENGYEFRQIQIGQE</sequence>
<evidence type="ECO:0000256" key="2">
    <source>
        <dbReference type="SAM" id="MobiDB-lite"/>
    </source>
</evidence>
<reference evidence="5 6" key="1">
    <citation type="submission" date="2020-08" db="EMBL/GenBank/DDBJ databases">
        <title>Genome public.</title>
        <authorList>
            <person name="Liu C."/>
            <person name="Sun Q."/>
        </authorList>
    </citation>
    <scope>NUCLEOTIDE SEQUENCE [LARGE SCALE GENOMIC DNA]</scope>
    <source>
        <strain evidence="5 6">NSJ-34</strain>
    </source>
</reference>
<dbReference type="PROSITE" id="PS50983">
    <property type="entry name" value="FE_B12_PBP"/>
    <property type="match status" value="1"/>
</dbReference>
<evidence type="ECO:0000313" key="6">
    <source>
        <dbReference type="Proteomes" id="UP000654573"/>
    </source>
</evidence>
<accession>A0ABR7F791</accession>
<evidence type="ECO:0000313" key="5">
    <source>
        <dbReference type="EMBL" id="MBC5671077.1"/>
    </source>
</evidence>
<dbReference type="InterPro" id="IPR050902">
    <property type="entry name" value="ABC_Transporter_SBP"/>
</dbReference>
<feature type="domain" description="Fe/B12 periplasmic-binding" evidence="4">
    <location>
        <begin position="78"/>
        <end position="348"/>
    </location>
</feature>
<gene>
    <name evidence="5" type="ORF">H8S76_02365</name>
</gene>
<dbReference type="RefSeq" id="WP_054350561.1">
    <property type="nucleotide sequence ID" value="NZ_JACOOU010000001.1"/>
</dbReference>
<dbReference type="CDD" id="cd01147">
    <property type="entry name" value="HemV-2"/>
    <property type="match status" value="1"/>
</dbReference>
<dbReference type="InterPro" id="IPR002491">
    <property type="entry name" value="ABC_transptr_periplasmic_BD"/>
</dbReference>
<feature type="signal peptide" evidence="3">
    <location>
        <begin position="1"/>
        <end position="23"/>
    </location>
</feature>
<dbReference type="SUPFAM" id="SSF53807">
    <property type="entry name" value="Helical backbone' metal receptor"/>
    <property type="match status" value="1"/>
</dbReference>
<protein>
    <submittedName>
        <fullName evidence="5">ABC transporter substrate-binding protein</fullName>
    </submittedName>
</protein>
<evidence type="ECO:0000256" key="1">
    <source>
        <dbReference type="ARBA" id="ARBA00008814"/>
    </source>
</evidence>